<evidence type="ECO:0000259" key="1">
    <source>
        <dbReference type="PROSITE" id="PS51733"/>
    </source>
</evidence>
<comment type="caution">
    <text evidence="2">The sequence shown here is derived from an EMBL/GenBank/DDBJ whole genome shotgun (WGS) entry which is preliminary data.</text>
</comment>
<accession>A0ABW5US87</accession>
<dbReference type="Pfam" id="PF21948">
    <property type="entry name" value="LplA-B_cat"/>
    <property type="match status" value="1"/>
</dbReference>
<proteinExistence type="predicted"/>
<organism evidence="2 3">
    <name type="scientific">Comamonas terrae</name>
    <dbReference type="NCBI Taxonomy" id="673548"/>
    <lineage>
        <taxon>Bacteria</taxon>
        <taxon>Pseudomonadati</taxon>
        <taxon>Pseudomonadota</taxon>
        <taxon>Betaproteobacteria</taxon>
        <taxon>Burkholderiales</taxon>
        <taxon>Comamonadaceae</taxon>
        <taxon>Comamonas</taxon>
    </lineage>
</organism>
<dbReference type="RefSeq" id="WP_066478635.1">
    <property type="nucleotide sequence ID" value="NZ_BCNT01000008.1"/>
</dbReference>
<gene>
    <name evidence="2" type="ORF">ACFSW6_14550</name>
</gene>
<protein>
    <submittedName>
        <fullName evidence="2">Biotin/lipoate A/B protein ligase family protein</fullName>
    </submittedName>
</protein>
<evidence type="ECO:0000313" key="2">
    <source>
        <dbReference type="EMBL" id="MFD2755314.1"/>
    </source>
</evidence>
<dbReference type="Gene3D" id="3.30.930.10">
    <property type="entry name" value="Bira Bifunctional Protein, Domain 2"/>
    <property type="match status" value="1"/>
</dbReference>
<dbReference type="InterPro" id="IPR045864">
    <property type="entry name" value="aa-tRNA-synth_II/BPL/LPL"/>
</dbReference>
<feature type="domain" description="BPL/LPL catalytic" evidence="1">
    <location>
        <begin position="27"/>
        <end position="234"/>
    </location>
</feature>
<dbReference type="SUPFAM" id="SSF55681">
    <property type="entry name" value="Class II aaRS and biotin synthetases"/>
    <property type="match status" value="1"/>
</dbReference>
<dbReference type="Proteomes" id="UP001597463">
    <property type="component" value="Unassembled WGS sequence"/>
</dbReference>
<sequence length="237" mass="24961">MTVPLPSLTPPEAVREQLWNEQQLAQPVAMPSFRLWRYREPAIVLGCSQRRLLAQAAGPVPVLLRQSGGGAVLTGPWMLGLSVALPADHPLARQGLVASYRWLGEALAQALRQGGVDAQALAPEVLRAMPAERRTAVDWACFGGLSPWEVLAGGRKIAGLAQVRRAHGVLLVGGVLLQPSPWRLLGEALGCAAADAQVLAATTIGAGEAIAHFDAHACALRLEQVLAATLEPQACPP</sequence>
<dbReference type="EMBL" id="JBHUMV010000006">
    <property type="protein sequence ID" value="MFD2755314.1"/>
    <property type="molecule type" value="Genomic_DNA"/>
</dbReference>
<dbReference type="PANTHER" id="PTHR43679:SF2">
    <property type="entry name" value="OCTANOYL-[GCVH]:PROTEIN N-OCTANOYLTRANSFERASE"/>
    <property type="match status" value="1"/>
</dbReference>
<dbReference type="PROSITE" id="PS51733">
    <property type="entry name" value="BPL_LPL_CATALYTIC"/>
    <property type="match status" value="1"/>
</dbReference>
<dbReference type="PANTHER" id="PTHR43679">
    <property type="entry name" value="OCTANOYLTRANSFERASE LIPM-RELATED"/>
    <property type="match status" value="1"/>
</dbReference>
<dbReference type="GO" id="GO:0016874">
    <property type="term" value="F:ligase activity"/>
    <property type="evidence" value="ECO:0007669"/>
    <property type="project" value="UniProtKB-KW"/>
</dbReference>
<reference evidence="3" key="1">
    <citation type="journal article" date="2019" name="Int. J. Syst. Evol. Microbiol.">
        <title>The Global Catalogue of Microorganisms (GCM) 10K type strain sequencing project: providing services to taxonomists for standard genome sequencing and annotation.</title>
        <authorList>
            <consortium name="The Broad Institute Genomics Platform"/>
            <consortium name="The Broad Institute Genome Sequencing Center for Infectious Disease"/>
            <person name="Wu L."/>
            <person name="Ma J."/>
        </authorList>
    </citation>
    <scope>NUCLEOTIDE SEQUENCE [LARGE SCALE GENOMIC DNA]</scope>
    <source>
        <strain evidence="3">TISTR 1906</strain>
    </source>
</reference>
<dbReference type="InterPro" id="IPR050664">
    <property type="entry name" value="Octanoyltrans_LipM/LipL"/>
</dbReference>
<dbReference type="InterPro" id="IPR004143">
    <property type="entry name" value="BPL_LPL_catalytic"/>
</dbReference>
<name>A0ABW5US87_9BURK</name>
<keyword evidence="2" id="KW-0436">Ligase</keyword>
<evidence type="ECO:0000313" key="3">
    <source>
        <dbReference type="Proteomes" id="UP001597463"/>
    </source>
</evidence>
<keyword evidence="3" id="KW-1185">Reference proteome</keyword>